<dbReference type="SUPFAM" id="SSF50037">
    <property type="entry name" value="C-terminal domain of transcriptional repressors"/>
    <property type="match status" value="1"/>
</dbReference>
<keyword evidence="1" id="KW-0408">Iron</keyword>
<gene>
    <name evidence="3" type="ORF">WMO45_12330</name>
</gene>
<dbReference type="Proteomes" id="UP001440599">
    <property type="component" value="Unassembled WGS sequence"/>
</dbReference>
<protein>
    <submittedName>
        <fullName evidence="3">FeoA family protein</fullName>
    </submittedName>
</protein>
<sequence>MSTLSLNMLQVGQSARVEAVAARPDLQRRLLDLGLIPGTAVTCTAKSPAGDPAAYLIRGAVIALRSRDAAGVRLEGEP</sequence>
<dbReference type="InterPro" id="IPR038157">
    <property type="entry name" value="FeoA_core_dom"/>
</dbReference>
<organism evidence="3 4">
    <name type="scientific">Flavonifractor hominis</name>
    <dbReference type="NCBI Taxonomy" id="3133178"/>
    <lineage>
        <taxon>Bacteria</taxon>
        <taxon>Bacillati</taxon>
        <taxon>Bacillota</taxon>
        <taxon>Clostridia</taxon>
        <taxon>Eubacteriales</taxon>
        <taxon>Oscillospiraceae</taxon>
        <taxon>Flavonifractor</taxon>
    </lineage>
</organism>
<dbReference type="Pfam" id="PF04023">
    <property type="entry name" value="FeoA"/>
    <property type="match status" value="1"/>
</dbReference>
<dbReference type="InterPro" id="IPR052713">
    <property type="entry name" value="FeoA"/>
</dbReference>
<name>A0ABV1ERR7_9FIRM</name>
<feature type="domain" description="Ferrous iron transporter FeoA-like" evidence="2">
    <location>
        <begin position="4"/>
        <end position="76"/>
    </location>
</feature>
<dbReference type="EMBL" id="JBBMFT010000011">
    <property type="protein sequence ID" value="MEQ2457308.1"/>
    <property type="molecule type" value="Genomic_DNA"/>
</dbReference>
<dbReference type="RefSeq" id="WP_349141101.1">
    <property type="nucleotide sequence ID" value="NZ_JBBMFT010000011.1"/>
</dbReference>
<evidence type="ECO:0000313" key="4">
    <source>
        <dbReference type="Proteomes" id="UP001440599"/>
    </source>
</evidence>
<dbReference type="InterPro" id="IPR007167">
    <property type="entry name" value="Fe-transptr_FeoA-like"/>
</dbReference>
<evidence type="ECO:0000256" key="1">
    <source>
        <dbReference type="ARBA" id="ARBA00023004"/>
    </source>
</evidence>
<dbReference type="PANTHER" id="PTHR42954">
    <property type="entry name" value="FE(2+) TRANSPORT PROTEIN A"/>
    <property type="match status" value="1"/>
</dbReference>
<keyword evidence="4" id="KW-1185">Reference proteome</keyword>
<dbReference type="SMART" id="SM00899">
    <property type="entry name" value="FeoA"/>
    <property type="match status" value="1"/>
</dbReference>
<dbReference type="Gene3D" id="2.30.30.90">
    <property type="match status" value="1"/>
</dbReference>
<proteinExistence type="predicted"/>
<evidence type="ECO:0000313" key="3">
    <source>
        <dbReference type="EMBL" id="MEQ2457308.1"/>
    </source>
</evidence>
<accession>A0ABV1ERR7</accession>
<evidence type="ECO:0000259" key="2">
    <source>
        <dbReference type="SMART" id="SM00899"/>
    </source>
</evidence>
<reference evidence="3 4" key="1">
    <citation type="submission" date="2024-03" db="EMBL/GenBank/DDBJ databases">
        <title>Human intestinal bacterial collection.</title>
        <authorList>
            <person name="Pauvert C."/>
            <person name="Hitch T.C.A."/>
            <person name="Clavel T."/>
        </authorList>
    </citation>
    <scope>NUCLEOTIDE SEQUENCE [LARGE SCALE GENOMIC DNA]</scope>
    <source>
        <strain evidence="3 4">CLA-AP-H34</strain>
    </source>
</reference>
<dbReference type="PANTHER" id="PTHR42954:SF2">
    <property type="entry name" value="FE(2+) TRANSPORT PROTEIN A"/>
    <property type="match status" value="1"/>
</dbReference>
<dbReference type="InterPro" id="IPR008988">
    <property type="entry name" value="Transcriptional_repressor_C"/>
</dbReference>
<comment type="caution">
    <text evidence="3">The sequence shown here is derived from an EMBL/GenBank/DDBJ whole genome shotgun (WGS) entry which is preliminary data.</text>
</comment>